<evidence type="ECO:0000313" key="2">
    <source>
        <dbReference type="Proteomes" id="UP000268857"/>
    </source>
</evidence>
<dbReference type="Proteomes" id="UP000268857">
    <property type="component" value="Unassembled WGS sequence"/>
</dbReference>
<dbReference type="RefSeq" id="WP_016879359.1">
    <property type="nucleotide sequence ID" value="NZ_AJLN01000058.1"/>
</dbReference>
<accession>A0A3S0XT74</accession>
<keyword evidence="2" id="KW-1185">Reference proteome</keyword>
<dbReference type="STRING" id="211165.GCA_000317285_01708"/>
<sequence>MNYQILDKQFKDEGSKTAIFFSKKPANFWKKILHTEITFGGIRLVQDGLEFDSRLVDKVLPILERLDA</sequence>
<comment type="caution">
    <text evidence="1">The sequence shown here is derived from an EMBL/GenBank/DDBJ whole genome shotgun (WGS) entry which is preliminary data.</text>
</comment>
<dbReference type="EMBL" id="RSCJ01000018">
    <property type="protein sequence ID" value="RUR77070.1"/>
    <property type="molecule type" value="Genomic_DNA"/>
</dbReference>
<proteinExistence type="predicted"/>
<gene>
    <name evidence="1" type="ORF">PCC6912_40290</name>
</gene>
<protein>
    <submittedName>
        <fullName evidence="1">Uncharacterized protein</fullName>
    </submittedName>
</protein>
<reference evidence="1 2" key="1">
    <citation type="journal article" date="2019" name="Genome Biol. Evol.">
        <title>Day and night: Metabolic profiles and evolutionary relationships of six axenic non-marine cyanobacteria.</title>
        <authorList>
            <person name="Will S.E."/>
            <person name="Henke P."/>
            <person name="Boedeker C."/>
            <person name="Huang S."/>
            <person name="Brinkmann H."/>
            <person name="Rohde M."/>
            <person name="Jarek M."/>
            <person name="Friedl T."/>
            <person name="Seufert S."/>
            <person name="Schumacher M."/>
            <person name="Overmann J."/>
            <person name="Neumann-Schaal M."/>
            <person name="Petersen J."/>
        </authorList>
    </citation>
    <scope>NUCLEOTIDE SEQUENCE [LARGE SCALE GENOMIC DNA]</scope>
    <source>
        <strain evidence="1 2">PCC 6912</strain>
    </source>
</reference>
<name>A0A3S0XT74_CHLFR</name>
<dbReference type="AlphaFoldDB" id="A0A3S0XT74"/>
<organism evidence="1 2">
    <name type="scientific">Chlorogloeopsis fritschii PCC 6912</name>
    <dbReference type="NCBI Taxonomy" id="211165"/>
    <lineage>
        <taxon>Bacteria</taxon>
        <taxon>Bacillati</taxon>
        <taxon>Cyanobacteriota</taxon>
        <taxon>Cyanophyceae</taxon>
        <taxon>Nostocales</taxon>
        <taxon>Chlorogloeopsidaceae</taxon>
        <taxon>Chlorogloeopsis</taxon>
    </lineage>
</organism>
<evidence type="ECO:0000313" key="1">
    <source>
        <dbReference type="EMBL" id="RUR77070.1"/>
    </source>
</evidence>